<feature type="domain" description="Type II/III secretion system secretin-like" evidence="1">
    <location>
        <begin position="28"/>
        <end position="184"/>
    </location>
</feature>
<dbReference type="InterPro" id="IPR004846">
    <property type="entry name" value="T2SS/T3SS_dom"/>
</dbReference>
<organism evidence="2">
    <name type="scientific">marine sediment metagenome</name>
    <dbReference type="NCBI Taxonomy" id="412755"/>
    <lineage>
        <taxon>unclassified sequences</taxon>
        <taxon>metagenomes</taxon>
        <taxon>ecological metagenomes</taxon>
    </lineage>
</organism>
<feature type="non-terminal residue" evidence="2">
    <location>
        <position position="1"/>
    </location>
</feature>
<dbReference type="InterPro" id="IPR001775">
    <property type="entry name" value="GspD/PilQ"/>
</dbReference>
<dbReference type="InterPro" id="IPR051808">
    <property type="entry name" value="Type_IV_pilus_biogenesis"/>
</dbReference>
<dbReference type="PRINTS" id="PR00811">
    <property type="entry name" value="BCTERIALGSPD"/>
</dbReference>
<dbReference type="EMBL" id="BARW01026387">
    <property type="protein sequence ID" value="GAJ04900.1"/>
    <property type="molecule type" value="Genomic_DNA"/>
</dbReference>
<gene>
    <name evidence="2" type="ORF">S12H4_43051</name>
</gene>
<evidence type="ECO:0000259" key="1">
    <source>
        <dbReference type="Pfam" id="PF00263"/>
    </source>
</evidence>
<dbReference type="PANTHER" id="PTHR30604">
    <property type="entry name" value="PROTEIN TRANSPORT PROTEIN HOFQ"/>
    <property type="match status" value="1"/>
</dbReference>
<dbReference type="AlphaFoldDB" id="X1VE83"/>
<comment type="caution">
    <text evidence="2">The sequence shown here is derived from an EMBL/GenBank/DDBJ whole genome shotgun (WGS) entry which is preliminary data.</text>
</comment>
<reference evidence="2" key="1">
    <citation type="journal article" date="2014" name="Front. Microbiol.">
        <title>High frequency of phylogenetically diverse reductive dehalogenase-homologous genes in deep subseafloor sedimentary metagenomes.</title>
        <authorList>
            <person name="Kawai M."/>
            <person name="Futagami T."/>
            <person name="Toyoda A."/>
            <person name="Takaki Y."/>
            <person name="Nishi S."/>
            <person name="Hori S."/>
            <person name="Arai W."/>
            <person name="Tsubouchi T."/>
            <person name="Morono Y."/>
            <person name="Uchiyama I."/>
            <person name="Ito T."/>
            <person name="Fujiyama A."/>
            <person name="Inagaki F."/>
            <person name="Takami H."/>
        </authorList>
    </citation>
    <scope>NUCLEOTIDE SEQUENCE</scope>
    <source>
        <strain evidence="2">Expedition CK06-06</strain>
    </source>
</reference>
<sequence length="187" mass="20213">TMPFATSAGIGFANTAATKVLNAQIGLAETEGKLKTLSAPKIITRDTKTASIKQGTKIVIPSGTDDSGNTKYQQVDATLKLEVTPKITPNNMVIMTIDVSDDYPDYSQARGDNIPIKTKNANTEMMVASGDTVIIGGIYKESKGETLEATPWISKIPILGWLFKRKYDTSEKTELLIFLTPTVLPSN</sequence>
<proteinExistence type="predicted"/>
<evidence type="ECO:0000313" key="2">
    <source>
        <dbReference type="EMBL" id="GAJ04900.1"/>
    </source>
</evidence>
<accession>X1VE83</accession>
<dbReference type="GO" id="GO:0009306">
    <property type="term" value="P:protein secretion"/>
    <property type="evidence" value="ECO:0007669"/>
    <property type="project" value="InterPro"/>
</dbReference>
<name>X1VE83_9ZZZZ</name>
<dbReference type="PANTHER" id="PTHR30604:SF1">
    <property type="entry name" value="DNA UTILIZATION PROTEIN HOFQ"/>
    <property type="match status" value="1"/>
</dbReference>
<protein>
    <recommendedName>
        <fullName evidence="1">Type II/III secretion system secretin-like domain-containing protein</fullName>
    </recommendedName>
</protein>
<dbReference type="Pfam" id="PF00263">
    <property type="entry name" value="Secretin"/>
    <property type="match status" value="1"/>
</dbReference>